<evidence type="ECO:0000313" key="2">
    <source>
        <dbReference type="EMBL" id="KKL69546.1"/>
    </source>
</evidence>
<comment type="caution">
    <text evidence="2">The sequence shown here is derived from an EMBL/GenBank/DDBJ whole genome shotgun (WGS) entry which is preliminary data.</text>
</comment>
<dbReference type="EMBL" id="LAZR01026178">
    <property type="protein sequence ID" value="KKL69546.1"/>
    <property type="molecule type" value="Genomic_DNA"/>
</dbReference>
<dbReference type="AlphaFoldDB" id="A0A0F9ETF2"/>
<proteinExistence type="predicted"/>
<evidence type="ECO:0000256" key="1">
    <source>
        <dbReference type="SAM" id="MobiDB-lite"/>
    </source>
</evidence>
<accession>A0A0F9ETF2</accession>
<feature type="region of interest" description="Disordered" evidence="1">
    <location>
        <begin position="206"/>
        <end position="228"/>
    </location>
</feature>
<organism evidence="2">
    <name type="scientific">marine sediment metagenome</name>
    <dbReference type="NCBI Taxonomy" id="412755"/>
    <lineage>
        <taxon>unclassified sequences</taxon>
        <taxon>metagenomes</taxon>
        <taxon>ecological metagenomes</taxon>
    </lineage>
</organism>
<protein>
    <submittedName>
        <fullName evidence="2">Uncharacterized protein</fullName>
    </submittedName>
</protein>
<sequence length="547" mass="60767">MLHFAGKKLGVEVDFSPFILDADGNILRVNTDWGRIRIGNTHIDAFAGFHPTVRLLVNSVIAAQAGDLDRLKQLQENFARSKLAPVFGAGVDVFTGRDFVGRKIHMNVEGLLDIVLSRAIPLVAQGPFEAIQAEQGDSDPSWWKTPWSAALSIWKGDLEELDDDLLSKDTAIGAIAFASEFGGTGTSSYYSVSEAVRETRDETSNSLFGFDYSDPEQSSPATRKATDAETEVAELLERRDEESLEDARDWAVAADKEAKELLNIQDTGKTIDGTQVTNYTQREIDGQLSRGEIDGPTWIGRMSEIQGQLATWKKAHASDFEFPEETSEQGKAIGAYWDVQPIDFKDKQTGEIDWDSYFADRATKKEAAIKTQSTNGEVDAYFDSFDADDTEMQKMFKKAKEVDAEAENIPRYMGDVSDGTIKKLLASTKEYLLSVGSRWGVARYIAWLYYQGDEYATNEWAVAYWVALGESDHVANPAYEQYVFENAEAVLFYPRLFSGLTDAGKQSFYTNYRTYLSSSLIASLLDEGDVVDEPPAGSLLFESQPIS</sequence>
<gene>
    <name evidence="2" type="ORF">LCGC14_2113860</name>
</gene>
<name>A0A0F9ETF2_9ZZZZ</name>
<reference evidence="2" key="1">
    <citation type="journal article" date="2015" name="Nature">
        <title>Complex archaea that bridge the gap between prokaryotes and eukaryotes.</title>
        <authorList>
            <person name="Spang A."/>
            <person name="Saw J.H."/>
            <person name="Jorgensen S.L."/>
            <person name="Zaremba-Niedzwiedzka K."/>
            <person name="Martijn J."/>
            <person name="Lind A.E."/>
            <person name="van Eijk R."/>
            <person name="Schleper C."/>
            <person name="Guy L."/>
            <person name="Ettema T.J."/>
        </authorList>
    </citation>
    <scope>NUCLEOTIDE SEQUENCE</scope>
</reference>